<proteinExistence type="predicted"/>
<organism evidence="1 2">
    <name type="scientific">Phlebia brevispora</name>
    <dbReference type="NCBI Taxonomy" id="194682"/>
    <lineage>
        <taxon>Eukaryota</taxon>
        <taxon>Fungi</taxon>
        <taxon>Dikarya</taxon>
        <taxon>Basidiomycota</taxon>
        <taxon>Agaricomycotina</taxon>
        <taxon>Agaricomycetes</taxon>
        <taxon>Polyporales</taxon>
        <taxon>Meruliaceae</taxon>
        <taxon>Phlebia</taxon>
    </lineage>
</organism>
<gene>
    <name evidence="1" type="ORF">NM688_g7486</name>
</gene>
<evidence type="ECO:0000313" key="2">
    <source>
        <dbReference type="Proteomes" id="UP001148662"/>
    </source>
</evidence>
<dbReference type="Proteomes" id="UP001148662">
    <property type="component" value="Unassembled WGS sequence"/>
</dbReference>
<keyword evidence="2" id="KW-1185">Reference proteome</keyword>
<name>A0ACC1S4T5_9APHY</name>
<comment type="caution">
    <text evidence="1">The sequence shown here is derived from an EMBL/GenBank/DDBJ whole genome shotgun (WGS) entry which is preliminary data.</text>
</comment>
<dbReference type="EMBL" id="JANHOG010001759">
    <property type="protein sequence ID" value="KAJ3532037.1"/>
    <property type="molecule type" value="Genomic_DNA"/>
</dbReference>
<accession>A0ACC1S4T5</accession>
<evidence type="ECO:0000313" key="1">
    <source>
        <dbReference type="EMBL" id="KAJ3532037.1"/>
    </source>
</evidence>
<reference evidence="1" key="1">
    <citation type="submission" date="2022-07" db="EMBL/GenBank/DDBJ databases">
        <title>Genome Sequence of Phlebia brevispora.</title>
        <authorList>
            <person name="Buettner E."/>
        </authorList>
    </citation>
    <scope>NUCLEOTIDE SEQUENCE</scope>
    <source>
        <strain evidence="1">MPL23</strain>
    </source>
</reference>
<sequence length="195" mass="23013">MRHIAPTLKSLSLHIETRRHYTAWYADETVFSFGFLSHCSQLQHLALRFSIQIPAPCDKTVMSSWSLLYYILPHLNYADSQLRVIKLILELDEVPHLLCRNMALCNHAYEIENMLLRLSRLESVVVTGHFNGRYRLQQTLDDVNKEDIMNMMLPRIHERGMLHFMDARYEDHEDIGPSLFKAPCQQARFVYCRIY</sequence>
<protein>
    <submittedName>
        <fullName evidence="1">Uncharacterized protein</fullName>
    </submittedName>
</protein>